<dbReference type="SUPFAM" id="SSF53335">
    <property type="entry name" value="S-adenosyl-L-methionine-dependent methyltransferases"/>
    <property type="match status" value="1"/>
</dbReference>
<keyword evidence="2 5" id="KW-0489">Methyltransferase</keyword>
<dbReference type="Pfam" id="PF08241">
    <property type="entry name" value="Methyltransf_11"/>
    <property type="match status" value="1"/>
</dbReference>
<gene>
    <name evidence="5" type="ORF">J2S49_000473</name>
</gene>
<dbReference type="PANTHER" id="PTHR44942:SF4">
    <property type="entry name" value="METHYLTRANSFERASE TYPE 11 DOMAIN-CONTAINING PROTEIN"/>
    <property type="match status" value="1"/>
</dbReference>
<dbReference type="Proteomes" id="UP001235966">
    <property type="component" value="Unassembled WGS sequence"/>
</dbReference>
<evidence type="ECO:0000256" key="3">
    <source>
        <dbReference type="ARBA" id="ARBA00022679"/>
    </source>
</evidence>
<protein>
    <submittedName>
        <fullName evidence="5">SAM-dependent methyltransferase</fullName>
    </submittedName>
</protein>
<evidence type="ECO:0000313" key="5">
    <source>
        <dbReference type="EMBL" id="MDP9800397.1"/>
    </source>
</evidence>
<organism evidence="5 6">
    <name type="scientific">Arcanobacterium wilhelmae</name>
    <dbReference type="NCBI Taxonomy" id="1803177"/>
    <lineage>
        <taxon>Bacteria</taxon>
        <taxon>Bacillati</taxon>
        <taxon>Actinomycetota</taxon>
        <taxon>Actinomycetes</taxon>
        <taxon>Actinomycetales</taxon>
        <taxon>Actinomycetaceae</taxon>
        <taxon>Arcanobacterium</taxon>
    </lineage>
</organism>
<evidence type="ECO:0000259" key="4">
    <source>
        <dbReference type="Pfam" id="PF08241"/>
    </source>
</evidence>
<keyword evidence="6" id="KW-1185">Reference proteome</keyword>
<reference evidence="5 6" key="1">
    <citation type="submission" date="2023-07" db="EMBL/GenBank/DDBJ databases">
        <title>Sequencing the genomes of 1000 actinobacteria strains.</title>
        <authorList>
            <person name="Klenk H.-P."/>
        </authorList>
    </citation>
    <scope>NUCLEOTIDE SEQUENCE [LARGE SCALE GENOMIC DNA]</scope>
    <source>
        <strain evidence="5 6">DSM 102162</strain>
    </source>
</reference>
<dbReference type="PANTHER" id="PTHR44942">
    <property type="entry name" value="METHYLTRANSF_11 DOMAIN-CONTAINING PROTEIN"/>
    <property type="match status" value="1"/>
</dbReference>
<dbReference type="GO" id="GO:0008168">
    <property type="term" value="F:methyltransferase activity"/>
    <property type="evidence" value="ECO:0007669"/>
    <property type="project" value="UniProtKB-KW"/>
</dbReference>
<dbReference type="EMBL" id="JAUSQW010000001">
    <property type="protein sequence ID" value="MDP9800397.1"/>
    <property type="molecule type" value="Genomic_DNA"/>
</dbReference>
<dbReference type="GO" id="GO:0032259">
    <property type="term" value="P:methylation"/>
    <property type="evidence" value="ECO:0007669"/>
    <property type="project" value="UniProtKB-KW"/>
</dbReference>
<evidence type="ECO:0000313" key="6">
    <source>
        <dbReference type="Proteomes" id="UP001235966"/>
    </source>
</evidence>
<evidence type="ECO:0000256" key="1">
    <source>
        <dbReference type="ARBA" id="ARBA00008361"/>
    </source>
</evidence>
<dbReference type="Gene3D" id="3.40.50.150">
    <property type="entry name" value="Vaccinia Virus protein VP39"/>
    <property type="match status" value="1"/>
</dbReference>
<dbReference type="CDD" id="cd02440">
    <property type="entry name" value="AdoMet_MTases"/>
    <property type="match status" value="1"/>
</dbReference>
<dbReference type="InterPro" id="IPR051052">
    <property type="entry name" value="Diverse_substrate_MTase"/>
</dbReference>
<dbReference type="InterPro" id="IPR029063">
    <property type="entry name" value="SAM-dependent_MTases_sf"/>
</dbReference>
<comment type="similarity">
    <text evidence="1">Belongs to the methyltransferase superfamily.</text>
</comment>
<proteinExistence type="inferred from homology"/>
<comment type="caution">
    <text evidence="5">The sequence shown here is derived from an EMBL/GenBank/DDBJ whole genome shotgun (WGS) entry which is preliminary data.</text>
</comment>
<keyword evidence="3" id="KW-0808">Transferase</keyword>
<evidence type="ECO:0000256" key="2">
    <source>
        <dbReference type="ARBA" id="ARBA00022603"/>
    </source>
</evidence>
<accession>A0ABT9N9K8</accession>
<name>A0ABT9N9K8_9ACTO</name>
<sequence length="244" mass="27772">MNPYQLDGVDAGTYVDVRPSYPECLVDSLVAGLPPSARVIDMGAGTGKLTRQLLERGFSVVAIEPSELMLEGLYRLKQSFGDRLAVVEASAESTSLERHAFDLVVFSQSWHWVATREATNEAFRLLKKDGKLAAVYNQLDVSFPWVKRLTRIMRSGDVHRLTKPPQWGRRFSLPSLALDSWVQYLAPDELRQLGTTRASWIKSTGENRTRMRANLDRYLDEMGYHEDNLIELPYLSFSWSSDRK</sequence>
<dbReference type="RefSeq" id="WP_278057783.1">
    <property type="nucleotide sequence ID" value="NZ_CP121247.1"/>
</dbReference>
<feature type="domain" description="Methyltransferase type 11" evidence="4">
    <location>
        <begin position="41"/>
        <end position="133"/>
    </location>
</feature>
<dbReference type="InterPro" id="IPR013216">
    <property type="entry name" value="Methyltransf_11"/>
</dbReference>